<organism evidence="2 3">
    <name type="scientific">Actinomadura coerulea</name>
    <dbReference type="NCBI Taxonomy" id="46159"/>
    <lineage>
        <taxon>Bacteria</taxon>
        <taxon>Bacillati</taxon>
        <taxon>Actinomycetota</taxon>
        <taxon>Actinomycetes</taxon>
        <taxon>Streptosporangiales</taxon>
        <taxon>Thermomonosporaceae</taxon>
        <taxon>Actinomadura</taxon>
    </lineage>
</organism>
<gene>
    <name evidence="2" type="ORF">BKA00_006089</name>
</gene>
<evidence type="ECO:0000313" key="2">
    <source>
        <dbReference type="EMBL" id="MBB6399175.1"/>
    </source>
</evidence>
<keyword evidence="3" id="KW-1185">Reference proteome</keyword>
<dbReference type="GO" id="GO:0016747">
    <property type="term" value="F:acyltransferase activity, transferring groups other than amino-acyl groups"/>
    <property type="evidence" value="ECO:0007669"/>
    <property type="project" value="InterPro"/>
</dbReference>
<dbReference type="EMBL" id="JACHMQ010000001">
    <property type="protein sequence ID" value="MBB6399175.1"/>
    <property type="molecule type" value="Genomic_DNA"/>
</dbReference>
<dbReference type="Proteomes" id="UP000546324">
    <property type="component" value="Unassembled WGS sequence"/>
</dbReference>
<proteinExistence type="predicted"/>
<name>A0A7X0G5U4_9ACTN</name>
<dbReference type="InterPro" id="IPR000182">
    <property type="entry name" value="GNAT_dom"/>
</dbReference>
<dbReference type="RefSeq" id="WP_185030896.1">
    <property type="nucleotide sequence ID" value="NZ_JACHMQ010000001.1"/>
</dbReference>
<dbReference type="SUPFAM" id="SSF55729">
    <property type="entry name" value="Acyl-CoA N-acyltransferases (Nat)"/>
    <property type="match status" value="1"/>
</dbReference>
<dbReference type="InterPro" id="IPR016181">
    <property type="entry name" value="Acyl_CoA_acyltransferase"/>
</dbReference>
<feature type="domain" description="N-acetyltransferase" evidence="1">
    <location>
        <begin position="123"/>
        <end position="264"/>
    </location>
</feature>
<dbReference type="CDD" id="cd04301">
    <property type="entry name" value="NAT_SF"/>
    <property type="match status" value="1"/>
</dbReference>
<comment type="caution">
    <text evidence="2">The sequence shown here is derived from an EMBL/GenBank/DDBJ whole genome shotgun (WGS) entry which is preliminary data.</text>
</comment>
<accession>A0A7X0G5U4</accession>
<protein>
    <submittedName>
        <fullName evidence="2">GNAT superfamily N-acetyltransferase</fullName>
    </submittedName>
</protein>
<dbReference type="PROSITE" id="PS51186">
    <property type="entry name" value="GNAT"/>
    <property type="match status" value="1"/>
</dbReference>
<dbReference type="Gene3D" id="3.40.630.30">
    <property type="match status" value="1"/>
</dbReference>
<keyword evidence="2" id="KW-0808">Transferase</keyword>
<evidence type="ECO:0000313" key="3">
    <source>
        <dbReference type="Proteomes" id="UP000546324"/>
    </source>
</evidence>
<reference evidence="2 3" key="1">
    <citation type="submission" date="2020-08" db="EMBL/GenBank/DDBJ databases">
        <title>Sequencing the genomes of 1000 actinobacteria strains.</title>
        <authorList>
            <person name="Klenk H.-P."/>
        </authorList>
    </citation>
    <scope>NUCLEOTIDE SEQUENCE [LARGE SCALE GENOMIC DNA]</scope>
    <source>
        <strain evidence="2 3">DSM 43675</strain>
    </source>
</reference>
<dbReference type="AlphaFoldDB" id="A0A7X0G5U4"/>
<sequence>MNAKPLTSSLSENAVKLTRVADRQWHALDDDLVAGRGYAEHRPDGRLFVSIDAWHDAAFDRLAEAMSAELPAPLYAVVDEADAELTARWRRAGFRIRRREWEYAVPTDPRATGLEGVQPPPGVTIVPAGQADEGMLRAVDRAVRDEVEATVGWWQSMPAEVLPRPEDDTIVDPSKYAVAAAPDRYLGLIRVVTVRRPRIGLVAVRAGEQRRGIARALLAHALGTLHRSGFAMAWAEVQESNQAAAALIEGIGARSVGSNLELVR</sequence>
<dbReference type="Pfam" id="PF00583">
    <property type="entry name" value="Acetyltransf_1"/>
    <property type="match status" value="1"/>
</dbReference>
<evidence type="ECO:0000259" key="1">
    <source>
        <dbReference type="PROSITE" id="PS51186"/>
    </source>
</evidence>